<accession>A0A0B6ZMM0</accession>
<name>A0A0B6ZMM0_9EUPU</name>
<reference evidence="1" key="1">
    <citation type="submission" date="2014-12" db="EMBL/GenBank/DDBJ databases">
        <title>Insight into the proteome of Arion vulgaris.</title>
        <authorList>
            <person name="Aradska J."/>
            <person name="Bulat T."/>
            <person name="Smidak R."/>
            <person name="Sarate P."/>
            <person name="Gangsoo J."/>
            <person name="Sialana F."/>
            <person name="Bilban M."/>
            <person name="Lubec G."/>
        </authorList>
    </citation>
    <scope>NUCLEOTIDE SEQUENCE</scope>
    <source>
        <tissue evidence="1">Skin</tissue>
    </source>
</reference>
<proteinExistence type="predicted"/>
<sequence>MKYLYVNASKFILETTLSHYCCDLVLVLTETYCIQPSVTSRETQTYAALHIFSVSQSTDIMKDILRYKLHI</sequence>
<dbReference type="EMBL" id="HACG01023029">
    <property type="protein sequence ID" value="CEK69894.1"/>
    <property type="molecule type" value="Transcribed_RNA"/>
</dbReference>
<evidence type="ECO:0000313" key="1">
    <source>
        <dbReference type="EMBL" id="CEK69894.1"/>
    </source>
</evidence>
<protein>
    <submittedName>
        <fullName evidence="1">Uncharacterized protein</fullName>
    </submittedName>
</protein>
<organism evidence="1">
    <name type="scientific">Arion vulgaris</name>
    <dbReference type="NCBI Taxonomy" id="1028688"/>
    <lineage>
        <taxon>Eukaryota</taxon>
        <taxon>Metazoa</taxon>
        <taxon>Spiralia</taxon>
        <taxon>Lophotrochozoa</taxon>
        <taxon>Mollusca</taxon>
        <taxon>Gastropoda</taxon>
        <taxon>Heterobranchia</taxon>
        <taxon>Euthyneura</taxon>
        <taxon>Panpulmonata</taxon>
        <taxon>Eupulmonata</taxon>
        <taxon>Stylommatophora</taxon>
        <taxon>Helicina</taxon>
        <taxon>Arionoidea</taxon>
        <taxon>Arionidae</taxon>
        <taxon>Arion</taxon>
    </lineage>
</organism>
<gene>
    <name evidence="1" type="primary">ORF72048</name>
</gene>
<dbReference type="AlphaFoldDB" id="A0A0B6ZMM0"/>